<organism evidence="18 19">
    <name type="scientific">Candidatus Ryanbacteria bacterium RIFCSPHIGHO2_01_FULL_48_27</name>
    <dbReference type="NCBI Taxonomy" id="1802115"/>
    <lineage>
        <taxon>Bacteria</taxon>
        <taxon>Candidatus Ryaniibacteriota</taxon>
    </lineage>
</organism>
<dbReference type="InterPro" id="IPR009061">
    <property type="entry name" value="DNA-bd_dom_put_sf"/>
</dbReference>
<feature type="binding site" evidence="15">
    <location>
        <position position="350"/>
    </location>
    <ligand>
        <name>Mg(2+)</name>
        <dbReference type="ChEBI" id="CHEBI:18420"/>
        <note>shared with alpha subunit</note>
    </ligand>
</feature>
<dbReference type="Pfam" id="PF03483">
    <property type="entry name" value="B3_4"/>
    <property type="match status" value="1"/>
</dbReference>
<feature type="binding site" evidence="15">
    <location>
        <position position="341"/>
    </location>
    <ligand>
        <name>Mg(2+)</name>
        <dbReference type="ChEBI" id="CHEBI:18420"/>
        <note>shared with alpha subunit</note>
    </ligand>
</feature>
<dbReference type="Gene3D" id="3.30.930.10">
    <property type="entry name" value="Bira Bifunctional Protein, Domain 2"/>
    <property type="match status" value="1"/>
</dbReference>
<evidence type="ECO:0000313" key="18">
    <source>
        <dbReference type="EMBL" id="OGZ45872.1"/>
    </source>
</evidence>
<evidence type="ECO:0000256" key="13">
    <source>
        <dbReference type="ARBA" id="ARBA00023146"/>
    </source>
</evidence>
<feature type="binding site" evidence="15">
    <location>
        <position position="351"/>
    </location>
    <ligand>
        <name>Mg(2+)</name>
        <dbReference type="ChEBI" id="CHEBI:18420"/>
        <note>shared with alpha subunit</note>
    </ligand>
</feature>
<dbReference type="Gene3D" id="3.30.70.380">
    <property type="entry name" value="Ferrodoxin-fold anticodon-binding domain"/>
    <property type="match status" value="1"/>
</dbReference>
<sequence length="679" mass="76227">MKFSYNWLKSYIPKLPKPAKLAEVLSMRAFEVESIEKHGKDFVLDVKILPNRMADASGHRGLAREIAAILGVSIKDAPLKLKESQVRTRDILKIEVKTPLCPRYTARVIRGVKVKESPKWLKDRLLVCGIRSINNIVDATNYVMLDTGQPLHAFDLKKIASSKIVVRMARDGEKIHALDDVTYALSKSMMVIADSERPLAIAGIKGGASAEISASTRDIVLEAATFDGPTIRMTSQSIKLKTDASARFSVGMDPNLTSEAMERVAVLIADIAGGEVLKIPIDIYPKRRVPARILVRTDYVRSVLGEDIKDTEMLSILKRLGFEVKLTRSVMTVLVPTYRVDVQLEEDVVEEVGRIYGFEHIVAKHPLGELVPPEIELAHTWMDETKDIIAGLGFEEAYNYSFIGESEIAVYNESSEKYLELENPTRREFAYLRRYLLPGLLHNVRENLKHEPTVRVFEMGRTYHPASAKDGYMETNNLGLVMAERSSAKDANLFYELKGVLATYFERMGVEVWFDEVEAMDAHAPYHPFRRAAIRAGEELVGVLGEVHPVVREELGVKAMVAAAEIDFDKLANYISKEKEFAVISKYPSVMRDLAILVPLDVRVEEVTDVIENTGGKLLVDSDLFDIYEGSELPDGKQSLAFHLVFQSPDRTLKDTEVDTIMNSITQALEANLEWEVRK</sequence>
<keyword evidence="13 15" id="KW-0030">Aminoacyl-tRNA synthetase</keyword>
<keyword evidence="4 15" id="KW-0963">Cytoplasm</keyword>
<dbReference type="Gene3D" id="3.50.40.10">
    <property type="entry name" value="Phenylalanyl-trna Synthetase, Chain B, domain 3"/>
    <property type="match status" value="1"/>
</dbReference>
<dbReference type="PANTHER" id="PTHR10947:SF0">
    <property type="entry name" value="PHENYLALANINE--TRNA LIGASE BETA SUBUNIT"/>
    <property type="match status" value="1"/>
</dbReference>
<dbReference type="GO" id="GO:0006432">
    <property type="term" value="P:phenylalanyl-tRNA aminoacylation"/>
    <property type="evidence" value="ECO:0007669"/>
    <property type="project" value="UniProtKB-UniRule"/>
</dbReference>
<feature type="binding site" evidence="15">
    <location>
        <position position="347"/>
    </location>
    <ligand>
        <name>Mg(2+)</name>
        <dbReference type="ChEBI" id="CHEBI:18420"/>
        <note>shared with alpha subunit</note>
    </ligand>
</feature>
<evidence type="ECO:0000256" key="6">
    <source>
        <dbReference type="ARBA" id="ARBA00022598"/>
    </source>
</evidence>
<keyword evidence="8 15" id="KW-0547">Nucleotide-binding</keyword>
<keyword evidence="5" id="KW-0820">tRNA-binding</keyword>
<dbReference type="SUPFAM" id="SSF55681">
    <property type="entry name" value="Class II aaRS and biotin synthetases"/>
    <property type="match status" value="1"/>
</dbReference>
<dbReference type="InterPro" id="IPR005121">
    <property type="entry name" value="Fdx_antiC-bd"/>
</dbReference>
<dbReference type="Proteomes" id="UP000177785">
    <property type="component" value="Unassembled WGS sequence"/>
</dbReference>
<comment type="similarity">
    <text evidence="2 15">Belongs to the phenylalanyl-tRNA synthetase beta subunit family. Type 1 subfamily.</text>
</comment>
<keyword evidence="6 15" id="KW-0436">Ligase</keyword>
<keyword evidence="12 15" id="KW-0648">Protein biosynthesis</keyword>
<evidence type="ECO:0000256" key="10">
    <source>
        <dbReference type="ARBA" id="ARBA00022842"/>
    </source>
</evidence>
<dbReference type="SMART" id="SM00896">
    <property type="entry name" value="FDX-ACB"/>
    <property type="match status" value="1"/>
</dbReference>
<keyword evidence="10 15" id="KW-0460">Magnesium</keyword>
<dbReference type="Gene3D" id="3.30.56.10">
    <property type="match status" value="2"/>
</dbReference>
<dbReference type="InterPro" id="IPR020825">
    <property type="entry name" value="Phe-tRNA_synthase-like_B3/B4"/>
</dbReference>
<keyword evidence="7 15" id="KW-0479">Metal-binding</keyword>
<dbReference type="SMART" id="SM00874">
    <property type="entry name" value="B5"/>
    <property type="match status" value="1"/>
</dbReference>
<dbReference type="GO" id="GO:0004826">
    <property type="term" value="F:phenylalanine-tRNA ligase activity"/>
    <property type="evidence" value="ECO:0007669"/>
    <property type="project" value="UniProtKB-UniRule"/>
</dbReference>
<dbReference type="InterPro" id="IPR045060">
    <property type="entry name" value="Phe-tRNA-ligase_IIc_bsu"/>
</dbReference>
<evidence type="ECO:0000259" key="17">
    <source>
        <dbReference type="PROSITE" id="PS51483"/>
    </source>
</evidence>
<comment type="subunit">
    <text evidence="3 15">Tetramer of two alpha and two beta subunits.</text>
</comment>
<dbReference type="PROSITE" id="PS51483">
    <property type="entry name" value="B5"/>
    <property type="match status" value="1"/>
</dbReference>
<dbReference type="EC" id="6.1.1.20" evidence="15"/>
<reference evidence="18 19" key="1">
    <citation type="journal article" date="2016" name="Nat. Commun.">
        <title>Thousands of microbial genomes shed light on interconnected biogeochemical processes in an aquifer system.</title>
        <authorList>
            <person name="Anantharaman K."/>
            <person name="Brown C.T."/>
            <person name="Hug L.A."/>
            <person name="Sharon I."/>
            <person name="Castelle C.J."/>
            <person name="Probst A.J."/>
            <person name="Thomas B.C."/>
            <person name="Singh A."/>
            <person name="Wilkins M.J."/>
            <person name="Karaoz U."/>
            <person name="Brodie E.L."/>
            <person name="Williams K.H."/>
            <person name="Hubbard S.S."/>
            <person name="Banfield J.F."/>
        </authorList>
    </citation>
    <scope>NUCLEOTIDE SEQUENCE [LARGE SCALE GENOMIC DNA]</scope>
</reference>
<protein>
    <recommendedName>
        <fullName evidence="15">Phenylalanine--tRNA ligase beta subunit</fullName>
        <ecNumber evidence="15">6.1.1.20</ecNumber>
    </recommendedName>
    <alternativeName>
        <fullName evidence="15">Phenylalanyl-tRNA synthetase beta subunit</fullName>
        <shortName evidence="15">PheRS</shortName>
    </alternativeName>
</protein>
<evidence type="ECO:0000256" key="11">
    <source>
        <dbReference type="ARBA" id="ARBA00022884"/>
    </source>
</evidence>
<gene>
    <name evidence="15" type="primary">pheT</name>
    <name evidence="18" type="ORF">A2756_03110</name>
</gene>
<dbReference type="InterPro" id="IPR045864">
    <property type="entry name" value="aa-tRNA-synth_II/BPL/LPL"/>
</dbReference>
<comment type="catalytic activity">
    <reaction evidence="14 15">
        <text>tRNA(Phe) + L-phenylalanine + ATP = L-phenylalanyl-tRNA(Phe) + AMP + diphosphate + H(+)</text>
        <dbReference type="Rhea" id="RHEA:19413"/>
        <dbReference type="Rhea" id="RHEA-COMP:9668"/>
        <dbReference type="Rhea" id="RHEA-COMP:9699"/>
        <dbReference type="ChEBI" id="CHEBI:15378"/>
        <dbReference type="ChEBI" id="CHEBI:30616"/>
        <dbReference type="ChEBI" id="CHEBI:33019"/>
        <dbReference type="ChEBI" id="CHEBI:58095"/>
        <dbReference type="ChEBI" id="CHEBI:78442"/>
        <dbReference type="ChEBI" id="CHEBI:78531"/>
        <dbReference type="ChEBI" id="CHEBI:456215"/>
        <dbReference type="EC" id="6.1.1.20"/>
    </reaction>
</comment>
<evidence type="ECO:0000256" key="7">
    <source>
        <dbReference type="ARBA" id="ARBA00022723"/>
    </source>
</evidence>
<evidence type="ECO:0000256" key="3">
    <source>
        <dbReference type="ARBA" id="ARBA00011209"/>
    </source>
</evidence>
<evidence type="ECO:0000256" key="4">
    <source>
        <dbReference type="ARBA" id="ARBA00022490"/>
    </source>
</evidence>
<dbReference type="FunFam" id="3.30.70.380:FF:000001">
    <property type="entry name" value="Phenylalanine--tRNA ligase beta subunit"/>
    <property type="match status" value="1"/>
</dbReference>
<dbReference type="InterPro" id="IPR005146">
    <property type="entry name" value="B3/B4_tRNA-bd"/>
</dbReference>
<evidence type="ECO:0000313" key="19">
    <source>
        <dbReference type="Proteomes" id="UP000177785"/>
    </source>
</evidence>
<dbReference type="EMBL" id="MHNL01000005">
    <property type="protein sequence ID" value="OGZ45872.1"/>
    <property type="molecule type" value="Genomic_DNA"/>
</dbReference>
<dbReference type="SMART" id="SM00873">
    <property type="entry name" value="B3_4"/>
    <property type="match status" value="1"/>
</dbReference>
<evidence type="ECO:0000256" key="2">
    <source>
        <dbReference type="ARBA" id="ARBA00008653"/>
    </source>
</evidence>
<proteinExistence type="inferred from homology"/>
<accession>A0A1G2G712</accession>
<dbReference type="InterPro" id="IPR004532">
    <property type="entry name" value="Phe-tRNA-ligase_IIc_bsu_bact"/>
</dbReference>
<feature type="domain" description="FDX-ACB" evidence="16">
    <location>
        <begin position="585"/>
        <end position="678"/>
    </location>
</feature>
<dbReference type="Pfam" id="PF17759">
    <property type="entry name" value="tRNA_synthFbeta"/>
    <property type="match status" value="1"/>
</dbReference>
<feature type="domain" description="B5" evidence="17">
    <location>
        <begin position="288"/>
        <end position="363"/>
    </location>
</feature>
<comment type="cofactor">
    <cofactor evidence="15">
        <name>Mg(2+)</name>
        <dbReference type="ChEBI" id="CHEBI:18420"/>
    </cofactor>
    <text evidence="15">Binds 2 magnesium ions per tetramer.</text>
</comment>
<dbReference type="PANTHER" id="PTHR10947">
    <property type="entry name" value="PHENYLALANYL-TRNA SYNTHETASE BETA CHAIN AND LEUCINE-RICH REPEAT-CONTAINING PROTEIN 47"/>
    <property type="match status" value="1"/>
</dbReference>
<evidence type="ECO:0000256" key="9">
    <source>
        <dbReference type="ARBA" id="ARBA00022840"/>
    </source>
</evidence>
<keyword evidence="11" id="KW-0694">RNA-binding</keyword>
<dbReference type="NCBIfam" id="TIGR00472">
    <property type="entry name" value="pheT_bact"/>
    <property type="match status" value="1"/>
</dbReference>
<evidence type="ECO:0000256" key="12">
    <source>
        <dbReference type="ARBA" id="ARBA00022917"/>
    </source>
</evidence>
<evidence type="ECO:0000256" key="8">
    <source>
        <dbReference type="ARBA" id="ARBA00022741"/>
    </source>
</evidence>
<dbReference type="SUPFAM" id="SSF46955">
    <property type="entry name" value="Putative DNA-binding domain"/>
    <property type="match status" value="2"/>
</dbReference>
<evidence type="ECO:0000256" key="14">
    <source>
        <dbReference type="ARBA" id="ARBA00049255"/>
    </source>
</evidence>
<dbReference type="GO" id="GO:0005524">
    <property type="term" value="F:ATP binding"/>
    <property type="evidence" value="ECO:0007669"/>
    <property type="project" value="UniProtKB-UniRule"/>
</dbReference>
<comment type="caution">
    <text evidence="18">The sequence shown here is derived from an EMBL/GenBank/DDBJ whole genome shotgun (WGS) entry which is preliminary data.</text>
</comment>
<evidence type="ECO:0000259" key="16">
    <source>
        <dbReference type="PROSITE" id="PS51447"/>
    </source>
</evidence>
<dbReference type="STRING" id="1802115.A2756_03110"/>
<dbReference type="InterPro" id="IPR036690">
    <property type="entry name" value="Fdx_antiC-bd_sf"/>
</dbReference>
<comment type="subcellular location">
    <subcellularLocation>
        <location evidence="1 15">Cytoplasm</location>
    </subcellularLocation>
</comment>
<dbReference type="Pfam" id="PF03147">
    <property type="entry name" value="FDX-ACB"/>
    <property type="match status" value="1"/>
</dbReference>
<keyword evidence="9 15" id="KW-0067">ATP-binding</keyword>
<evidence type="ECO:0000256" key="15">
    <source>
        <dbReference type="HAMAP-Rule" id="MF_00283"/>
    </source>
</evidence>
<name>A0A1G2G712_9BACT</name>
<dbReference type="InterPro" id="IPR041616">
    <property type="entry name" value="PheRS_beta_core"/>
</dbReference>
<dbReference type="AlphaFoldDB" id="A0A1G2G712"/>
<dbReference type="HAMAP" id="MF_00283">
    <property type="entry name" value="Phe_tRNA_synth_beta1"/>
    <property type="match status" value="1"/>
</dbReference>
<dbReference type="PROSITE" id="PS51447">
    <property type="entry name" value="FDX_ACB"/>
    <property type="match status" value="1"/>
</dbReference>
<dbReference type="SUPFAM" id="SSF56037">
    <property type="entry name" value="PheT/TilS domain"/>
    <property type="match status" value="1"/>
</dbReference>
<dbReference type="SUPFAM" id="SSF54991">
    <property type="entry name" value="Anticodon-binding domain of PheRS"/>
    <property type="match status" value="1"/>
</dbReference>
<dbReference type="GO" id="GO:0000287">
    <property type="term" value="F:magnesium ion binding"/>
    <property type="evidence" value="ECO:0007669"/>
    <property type="project" value="UniProtKB-UniRule"/>
</dbReference>
<dbReference type="GO" id="GO:0000049">
    <property type="term" value="F:tRNA binding"/>
    <property type="evidence" value="ECO:0007669"/>
    <property type="project" value="UniProtKB-KW"/>
</dbReference>
<evidence type="ECO:0000256" key="1">
    <source>
        <dbReference type="ARBA" id="ARBA00004496"/>
    </source>
</evidence>
<evidence type="ECO:0000256" key="5">
    <source>
        <dbReference type="ARBA" id="ARBA00022555"/>
    </source>
</evidence>
<dbReference type="InterPro" id="IPR005147">
    <property type="entry name" value="tRNA_synthase_B5-dom"/>
</dbReference>
<dbReference type="GO" id="GO:0009328">
    <property type="term" value="C:phenylalanine-tRNA ligase complex"/>
    <property type="evidence" value="ECO:0007669"/>
    <property type="project" value="TreeGrafter"/>
</dbReference>
<dbReference type="CDD" id="cd00769">
    <property type="entry name" value="PheRS_beta_core"/>
    <property type="match status" value="1"/>
</dbReference>
<dbReference type="Pfam" id="PF03484">
    <property type="entry name" value="B5"/>
    <property type="match status" value="1"/>
</dbReference>